<feature type="transmembrane region" description="Helical" evidence="1">
    <location>
        <begin position="5"/>
        <end position="26"/>
    </location>
</feature>
<gene>
    <name evidence="2" type="ORF">SAMN05216353_10831</name>
</gene>
<dbReference type="AlphaFoldDB" id="A0A1I2LAT5"/>
<evidence type="ECO:0000256" key="1">
    <source>
        <dbReference type="SAM" id="Phobius"/>
    </source>
</evidence>
<evidence type="ECO:0000313" key="3">
    <source>
        <dbReference type="Proteomes" id="UP000198897"/>
    </source>
</evidence>
<feature type="transmembrane region" description="Helical" evidence="1">
    <location>
        <begin position="79"/>
        <end position="98"/>
    </location>
</feature>
<keyword evidence="1" id="KW-0472">Membrane</keyword>
<evidence type="ECO:0000313" key="2">
    <source>
        <dbReference type="EMBL" id="SFF75569.1"/>
    </source>
</evidence>
<sequence length="149" mass="17007">MDKKIIGITLTYAIIMMSLILITFIGEWNPSGYSYSLSNEKLTIEKGLYSEETTEIAIEDRIDQAISFSLSISEENQQWRMDVIVIGLLLPFLLLLFVPDRRPFKKQLSYPWFALIVAALVVLYASYSVPAHITEISDIQNQVDTLVQE</sequence>
<proteinExistence type="predicted"/>
<name>A0A1I2LAT5_9BACI</name>
<keyword evidence="1" id="KW-0812">Transmembrane</keyword>
<dbReference type="OrthoDB" id="2971103at2"/>
<protein>
    <submittedName>
        <fullName evidence="2">Uncharacterized protein</fullName>
    </submittedName>
</protein>
<organism evidence="2 3">
    <name type="scientific">Halobacillus alkaliphilus</name>
    <dbReference type="NCBI Taxonomy" id="396056"/>
    <lineage>
        <taxon>Bacteria</taxon>
        <taxon>Bacillati</taxon>
        <taxon>Bacillota</taxon>
        <taxon>Bacilli</taxon>
        <taxon>Bacillales</taxon>
        <taxon>Bacillaceae</taxon>
        <taxon>Halobacillus</taxon>
    </lineage>
</organism>
<keyword evidence="3" id="KW-1185">Reference proteome</keyword>
<reference evidence="3" key="1">
    <citation type="submission" date="2016-10" db="EMBL/GenBank/DDBJ databases">
        <authorList>
            <person name="Varghese N."/>
            <person name="Submissions S."/>
        </authorList>
    </citation>
    <scope>NUCLEOTIDE SEQUENCE [LARGE SCALE GENOMIC DNA]</scope>
    <source>
        <strain evidence="3">FP5</strain>
    </source>
</reference>
<dbReference type="EMBL" id="FOOG01000008">
    <property type="protein sequence ID" value="SFF75569.1"/>
    <property type="molecule type" value="Genomic_DNA"/>
</dbReference>
<keyword evidence="1" id="KW-1133">Transmembrane helix</keyword>
<dbReference type="RefSeq" id="WP_089751280.1">
    <property type="nucleotide sequence ID" value="NZ_FOOG01000008.1"/>
</dbReference>
<dbReference type="Proteomes" id="UP000198897">
    <property type="component" value="Unassembled WGS sequence"/>
</dbReference>
<feature type="transmembrane region" description="Helical" evidence="1">
    <location>
        <begin position="110"/>
        <end position="127"/>
    </location>
</feature>
<accession>A0A1I2LAT5</accession>